<dbReference type="RefSeq" id="WP_158035312.1">
    <property type="nucleotide sequence ID" value="NZ_BAAAZV010000006.1"/>
</dbReference>
<comment type="similarity">
    <text evidence="1">Belongs to the LytR/CpsA/Psr (LCP) family.</text>
</comment>
<keyword evidence="3" id="KW-0812">Transmembrane</keyword>
<dbReference type="Proteomes" id="UP000481339">
    <property type="component" value="Unassembled WGS sequence"/>
</dbReference>
<dbReference type="Gene3D" id="3.40.630.190">
    <property type="entry name" value="LCP protein"/>
    <property type="match status" value="1"/>
</dbReference>
<feature type="transmembrane region" description="Helical" evidence="3">
    <location>
        <begin position="60"/>
        <end position="81"/>
    </location>
</feature>
<dbReference type="PANTHER" id="PTHR33392:SF6">
    <property type="entry name" value="POLYISOPRENYL-TEICHOIC ACID--PEPTIDOGLYCAN TEICHOIC ACID TRANSFERASE TAGU"/>
    <property type="match status" value="1"/>
</dbReference>
<organism evidence="5 6">
    <name type="scientific">Pseudoclavibacter caeni</name>
    <dbReference type="NCBI Taxonomy" id="908846"/>
    <lineage>
        <taxon>Bacteria</taxon>
        <taxon>Bacillati</taxon>
        <taxon>Actinomycetota</taxon>
        <taxon>Actinomycetes</taxon>
        <taxon>Micrococcales</taxon>
        <taxon>Microbacteriaceae</taxon>
        <taxon>Pseudoclavibacter</taxon>
    </lineage>
</organism>
<sequence>MADVEGGMMPQSRRERREAERRAQAARARARSVGGSRLTAVARHGALGSPGGGPKGLLKWVALVMAMVIVGGVSLAGMLVWSVKKDIDYFTFPDEDGQEQIASVDGAVNFLLIGSDTRKDQGDGFTASDKDTDLADVIMLLHISADHRTAMAVSFPRDTMVSMPSCPKTDGSGGSYPAQSRVQINSTITYGGPSCTALTVEKLTGVDIGFVGKIDFKGVIEMSNAIGGVPVCVTKDIDDDDSGLHLTAGEHTIQGSDALAFLRNRHGVGDGSDLGRISSQQVYLSSLVRKIKSEGTLTNPVRLYDLASAAARNMQFSSNLEDTGTLVSLGATAAGIELSDVSFVQAPVKEDSIDPNRVVLDQTLAQPLFQAIASGEGVRLNDNTETGVGSTTVGEAEEDGTTASPEASASASAAPSASTSAGASASPSASDGVTVLPEGIVGQTARDETCAVANGG</sequence>
<evidence type="ECO:0000256" key="2">
    <source>
        <dbReference type="SAM" id="MobiDB-lite"/>
    </source>
</evidence>
<feature type="domain" description="Cell envelope-related transcriptional attenuator" evidence="4">
    <location>
        <begin position="135"/>
        <end position="292"/>
    </location>
</feature>
<name>A0A7C8FUR7_9MICO</name>
<keyword evidence="3" id="KW-0472">Membrane</keyword>
<gene>
    <name evidence="5" type="ORF">F8O02_00955</name>
</gene>
<dbReference type="InterPro" id="IPR004474">
    <property type="entry name" value="LytR_CpsA_psr"/>
</dbReference>
<accession>A0A7C8FUR7</accession>
<dbReference type="PANTHER" id="PTHR33392">
    <property type="entry name" value="POLYISOPRENYL-TEICHOIC ACID--PEPTIDOGLYCAN TEICHOIC ACID TRANSFERASE TAGU"/>
    <property type="match status" value="1"/>
</dbReference>
<keyword evidence="3" id="KW-1133">Transmembrane helix</keyword>
<feature type="compositionally biased region" description="Low complexity" evidence="2">
    <location>
        <begin position="401"/>
        <end position="430"/>
    </location>
</feature>
<dbReference type="OrthoDB" id="9782542at2"/>
<keyword evidence="6" id="KW-1185">Reference proteome</keyword>
<evidence type="ECO:0000313" key="5">
    <source>
        <dbReference type="EMBL" id="KAB1633534.1"/>
    </source>
</evidence>
<evidence type="ECO:0000256" key="1">
    <source>
        <dbReference type="ARBA" id="ARBA00006068"/>
    </source>
</evidence>
<dbReference type="EMBL" id="WBKA01000001">
    <property type="protein sequence ID" value="KAB1633534.1"/>
    <property type="molecule type" value="Genomic_DNA"/>
</dbReference>
<reference evidence="5 6" key="1">
    <citation type="submission" date="2019-09" db="EMBL/GenBank/DDBJ databases">
        <title>Phylogeny of genus Pseudoclavibacter and closely related genus.</title>
        <authorList>
            <person name="Li Y."/>
        </authorList>
    </citation>
    <scope>NUCLEOTIDE SEQUENCE [LARGE SCALE GENOMIC DNA]</scope>
    <source>
        <strain evidence="5 6">JCM 16921</strain>
    </source>
</reference>
<comment type="caution">
    <text evidence="5">The sequence shown here is derived from an EMBL/GenBank/DDBJ whole genome shotgun (WGS) entry which is preliminary data.</text>
</comment>
<dbReference type="Pfam" id="PF03816">
    <property type="entry name" value="LytR_cpsA_psr"/>
    <property type="match status" value="1"/>
</dbReference>
<dbReference type="InterPro" id="IPR050922">
    <property type="entry name" value="LytR/CpsA/Psr_CW_biosynth"/>
</dbReference>
<dbReference type="AlphaFoldDB" id="A0A7C8FUR7"/>
<evidence type="ECO:0000256" key="3">
    <source>
        <dbReference type="SAM" id="Phobius"/>
    </source>
</evidence>
<dbReference type="NCBIfam" id="TIGR00350">
    <property type="entry name" value="lytR_cpsA_psr"/>
    <property type="match status" value="1"/>
</dbReference>
<evidence type="ECO:0000313" key="6">
    <source>
        <dbReference type="Proteomes" id="UP000481339"/>
    </source>
</evidence>
<proteinExistence type="inferred from homology"/>
<evidence type="ECO:0000259" key="4">
    <source>
        <dbReference type="Pfam" id="PF03816"/>
    </source>
</evidence>
<feature type="compositionally biased region" description="Low complexity" evidence="2">
    <location>
        <begin position="384"/>
        <end position="394"/>
    </location>
</feature>
<feature type="region of interest" description="Disordered" evidence="2">
    <location>
        <begin position="380"/>
        <end position="456"/>
    </location>
</feature>
<protein>
    <submittedName>
        <fullName evidence="5">LytR family transcriptional regulator</fullName>
    </submittedName>
</protein>